<dbReference type="AlphaFoldDB" id="A0AAP0F8Q5"/>
<reference evidence="1 2" key="1">
    <citation type="submission" date="2024-01" db="EMBL/GenBank/DDBJ databases">
        <title>Genome assemblies of Stephania.</title>
        <authorList>
            <person name="Yang L."/>
        </authorList>
    </citation>
    <scope>NUCLEOTIDE SEQUENCE [LARGE SCALE GENOMIC DNA]</scope>
    <source>
        <strain evidence="1">YNDBR</strain>
        <tissue evidence="1">Leaf</tissue>
    </source>
</reference>
<evidence type="ECO:0000313" key="2">
    <source>
        <dbReference type="Proteomes" id="UP001420932"/>
    </source>
</evidence>
<gene>
    <name evidence="1" type="ORF">Syun_023316</name>
</gene>
<dbReference type="EMBL" id="JBBNAF010000010">
    <property type="protein sequence ID" value="KAK9107305.1"/>
    <property type="molecule type" value="Genomic_DNA"/>
</dbReference>
<organism evidence="1 2">
    <name type="scientific">Stephania yunnanensis</name>
    <dbReference type="NCBI Taxonomy" id="152371"/>
    <lineage>
        <taxon>Eukaryota</taxon>
        <taxon>Viridiplantae</taxon>
        <taxon>Streptophyta</taxon>
        <taxon>Embryophyta</taxon>
        <taxon>Tracheophyta</taxon>
        <taxon>Spermatophyta</taxon>
        <taxon>Magnoliopsida</taxon>
        <taxon>Ranunculales</taxon>
        <taxon>Menispermaceae</taxon>
        <taxon>Menispermoideae</taxon>
        <taxon>Cissampelideae</taxon>
        <taxon>Stephania</taxon>
    </lineage>
</organism>
<keyword evidence="2" id="KW-1185">Reference proteome</keyword>
<sequence>MRKTRSTIKYASVARWWHRVYKGHGYDIVVAPRVQWHGAVIVPCPLNLCHTISYATLDIPQKSYFGQRVRFCGLWEAREETDEEPSPQSENALGTQSPRTFTRRFSHFPQYKFLAPFPMESLGFEFLSAFVIETSSFRGVCQSSCHLPSLPLKPSSSSKLFIIFVYSILRRHILDTQGSSLIIQQLSVIDLHYWELLHFKRSVREVAELYGCEKSLPVVEAHRSLSGLHSIALSALERQGSHIPYSTKLSTEHISMLTKLASIVLETKSIFVPIQSEEKAKKWSCGTQFVKIAYLSLQGAVSNRVRRKTTPIYKINGGMQMVWEVMCGAHTGLMMGCQCSKAVRQASAHWGVGWPGSVWAFIFLTFECEVGDDLQGSWKTK</sequence>
<comment type="caution">
    <text evidence="1">The sequence shown here is derived from an EMBL/GenBank/DDBJ whole genome shotgun (WGS) entry which is preliminary data.</text>
</comment>
<accession>A0AAP0F8Q5</accession>
<protein>
    <submittedName>
        <fullName evidence="1">Uncharacterized protein</fullName>
    </submittedName>
</protein>
<name>A0AAP0F8Q5_9MAGN</name>
<evidence type="ECO:0000313" key="1">
    <source>
        <dbReference type="EMBL" id="KAK9107305.1"/>
    </source>
</evidence>
<proteinExistence type="predicted"/>
<dbReference type="Proteomes" id="UP001420932">
    <property type="component" value="Unassembled WGS sequence"/>
</dbReference>